<sequence length="310" mass="34897">MKANAVFDSGGIKGIGILGSLSYMESKGFQWEKVAGTSVGAIIASLIASGYTSKDLKKMNTNFIDFLDKESSQRSTLVVKALRLFKDKGIYSGDYIENWIEDLLKSKGISTFNDLMNNGECRLKIVTADITRRRMAVFPDDLSRYGLTASTFKISKAVRMSISIPFYFKPVKFIHGDGISYMVDGGISCPYPISIFDKKNSISKIPTIGFKFDNPDISNTRLGKTDPMSFLFDISDTMSFEKRNSWMTKKNLERTILIPTDGINSIDFDISKQETLKLYKSGYKAAEKFYKNFTSNKTLSDNAYEIENYH</sequence>
<evidence type="ECO:0000259" key="3">
    <source>
        <dbReference type="PROSITE" id="PS51635"/>
    </source>
</evidence>
<feature type="domain" description="PNPLA" evidence="3">
    <location>
        <begin position="5"/>
        <end position="197"/>
    </location>
</feature>
<dbReference type="RefSeq" id="WP_163249481.1">
    <property type="nucleotide sequence ID" value="NZ_SXDP01000008.1"/>
</dbReference>
<feature type="active site" description="Nucleophile" evidence="2">
    <location>
        <position position="38"/>
    </location>
</feature>
<dbReference type="GO" id="GO:0016787">
    <property type="term" value="F:hydrolase activity"/>
    <property type="evidence" value="ECO:0007669"/>
    <property type="project" value="UniProtKB-UniRule"/>
</dbReference>
<dbReference type="InterPro" id="IPR052580">
    <property type="entry name" value="Lipid_Hydrolase"/>
</dbReference>
<proteinExistence type="predicted"/>
<dbReference type="Gene3D" id="3.40.1090.10">
    <property type="entry name" value="Cytosolic phospholipase A2 catalytic domain"/>
    <property type="match status" value="2"/>
</dbReference>
<keyword evidence="2" id="KW-0442">Lipid degradation</keyword>
<dbReference type="Proteomes" id="UP000473885">
    <property type="component" value="Unassembled WGS sequence"/>
</dbReference>
<dbReference type="EMBL" id="SXDP01000008">
    <property type="protein sequence ID" value="NEZ47471.1"/>
    <property type="molecule type" value="Genomic_DNA"/>
</dbReference>
<dbReference type="GO" id="GO:0016042">
    <property type="term" value="P:lipid catabolic process"/>
    <property type="evidence" value="ECO:0007669"/>
    <property type="project" value="UniProtKB-UniRule"/>
</dbReference>
<evidence type="ECO:0000313" key="5">
    <source>
        <dbReference type="Proteomes" id="UP000473885"/>
    </source>
</evidence>
<dbReference type="PANTHER" id="PTHR46394">
    <property type="entry name" value="ANNEXIN"/>
    <property type="match status" value="1"/>
</dbReference>
<comment type="caution">
    <text evidence="2">Lacks conserved residue(s) required for the propagation of feature annotation.</text>
</comment>
<accession>A0A6M0RB08</accession>
<dbReference type="CDD" id="cd07207">
    <property type="entry name" value="Pat_ExoU_VipD_like"/>
    <property type="match status" value="1"/>
</dbReference>
<comment type="caution">
    <text evidence="4">The sequence shown here is derived from an EMBL/GenBank/DDBJ whole genome shotgun (WGS) entry which is preliminary data.</text>
</comment>
<feature type="short sequence motif" description="DGA/G" evidence="2">
    <location>
        <begin position="184"/>
        <end position="186"/>
    </location>
</feature>
<dbReference type="AlphaFoldDB" id="A0A6M0RB08"/>
<dbReference type="Pfam" id="PF01734">
    <property type="entry name" value="Patatin"/>
    <property type="match status" value="1"/>
</dbReference>
<gene>
    <name evidence="4" type="ORF">FDF74_09735</name>
</gene>
<feature type="short sequence motif" description="GXSXG" evidence="2">
    <location>
        <begin position="36"/>
        <end position="40"/>
    </location>
</feature>
<name>A0A6M0RB08_9CLOT</name>
<evidence type="ECO:0000256" key="1">
    <source>
        <dbReference type="ARBA" id="ARBA00023098"/>
    </source>
</evidence>
<dbReference type="PANTHER" id="PTHR46394:SF1">
    <property type="entry name" value="PNPLA DOMAIN-CONTAINING PROTEIN"/>
    <property type="match status" value="1"/>
</dbReference>
<dbReference type="InterPro" id="IPR016035">
    <property type="entry name" value="Acyl_Trfase/lysoPLipase"/>
</dbReference>
<reference evidence="4 5" key="1">
    <citation type="submission" date="2019-04" db="EMBL/GenBank/DDBJ databases">
        <title>Genome sequencing of Clostridium botulinum Groups I-IV and Clostridium butyricum.</title>
        <authorList>
            <person name="Brunt J."/>
            <person name="Van Vliet A.H.M."/>
            <person name="Stringer S.C."/>
            <person name="Carter A.T."/>
            <person name="Peck M.W."/>
        </authorList>
    </citation>
    <scope>NUCLEOTIDE SEQUENCE [LARGE SCALE GENOMIC DNA]</scope>
    <source>
        <strain evidence="4 5">IFR 18/094</strain>
    </source>
</reference>
<evidence type="ECO:0000256" key="2">
    <source>
        <dbReference type="PROSITE-ProRule" id="PRU01161"/>
    </source>
</evidence>
<keyword evidence="2" id="KW-0378">Hydrolase</keyword>
<feature type="active site" description="Proton acceptor" evidence="2">
    <location>
        <position position="184"/>
    </location>
</feature>
<protein>
    <submittedName>
        <fullName evidence="4">Phospholipase</fullName>
    </submittedName>
</protein>
<keyword evidence="5" id="KW-1185">Reference proteome</keyword>
<organism evidence="4 5">
    <name type="scientific">Clostridium niameyense</name>
    <dbReference type="NCBI Taxonomy" id="1622073"/>
    <lineage>
        <taxon>Bacteria</taxon>
        <taxon>Bacillati</taxon>
        <taxon>Bacillota</taxon>
        <taxon>Clostridia</taxon>
        <taxon>Eubacteriales</taxon>
        <taxon>Clostridiaceae</taxon>
        <taxon>Clostridium</taxon>
    </lineage>
</organism>
<dbReference type="SUPFAM" id="SSF52151">
    <property type="entry name" value="FabD/lysophospholipase-like"/>
    <property type="match status" value="1"/>
</dbReference>
<evidence type="ECO:0000313" key="4">
    <source>
        <dbReference type="EMBL" id="NEZ47471.1"/>
    </source>
</evidence>
<keyword evidence="1 2" id="KW-0443">Lipid metabolism</keyword>
<dbReference type="InterPro" id="IPR002641">
    <property type="entry name" value="PNPLA_dom"/>
</dbReference>
<dbReference type="PROSITE" id="PS51635">
    <property type="entry name" value="PNPLA"/>
    <property type="match status" value="1"/>
</dbReference>